<proteinExistence type="predicted"/>
<accession>A0AC34Q0Z6</accession>
<name>A0AC34Q0Z6_9BILA</name>
<sequence>MAGLLKKYQHLIGHIQIAQVPNRNEPDSPGEINYEYVFDVLKETNNDWIIGCEYFNKNPNTTNWVENNYLILLFFVCFGHVKSDEIVVDKEGEYELIVPSPTFGIEVCQETASQGLLFCYEGTSSEAIDLGCDSGYCGGAMSLFYPTQLQVEVKRGYYGLTSRCGNFFISEGGIEARFAAQFGSCNWKKNTLDNSLKLKVVKFPPGWRMIIKRVDTSKSRAKVIASYWWAYLLGIIAVIGLIIGVIFLVKWLLKQKNNAVEKEKQAESGPELKEVKVVKDRKQKEKADCESEKKEAKSQSKPRSTSKKKKNVKVSKPKHTLTPNKEEEAPKSLGTTSDIKAERAAVAAKRWEEADKLGGKIDKEGEYEVIVPIHMFEIEICRETATQDILFCYEGTSNETGDIGCGYGYCGGSMFLAKNRLTVEVKEEDLGVTKK</sequence>
<evidence type="ECO:0000313" key="2">
    <source>
        <dbReference type="WBParaSite" id="JU765_v2.g11836.t1"/>
    </source>
</evidence>
<evidence type="ECO:0000313" key="1">
    <source>
        <dbReference type="Proteomes" id="UP000887576"/>
    </source>
</evidence>
<dbReference type="WBParaSite" id="JU765_v2.g11836.t1">
    <property type="protein sequence ID" value="JU765_v2.g11836.t1"/>
    <property type="gene ID" value="JU765_v2.g11836"/>
</dbReference>
<organism evidence="1 2">
    <name type="scientific">Panagrolaimus sp. JU765</name>
    <dbReference type="NCBI Taxonomy" id="591449"/>
    <lineage>
        <taxon>Eukaryota</taxon>
        <taxon>Metazoa</taxon>
        <taxon>Ecdysozoa</taxon>
        <taxon>Nematoda</taxon>
        <taxon>Chromadorea</taxon>
        <taxon>Rhabditida</taxon>
        <taxon>Tylenchina</taxon>
        <taxon>Panagrolaimomorpha</taxon>
        <taxon>Panagrolaimoidea</taxon>
        <taxon>Panagrolaimidae</taxon>
        <taxon>Panagrolaimus</taxon>
    </lineage>
</organism>
<protein>
    <submittedName>
        <fullName evidence="2">Uncharacterized protein</fullName>
    </submittedName>
</protein>
<dbReference type="Proteomes" id="UP000887576">
    <property type="component" value="Unplaced"/>
</dbReference>
<reference evidence="2" key="1">
    <citation type="submission" date="2022-11" db="UniProtKB">
        <authorList>
            <consortium name="WormBaseParasite"/>
        </authorList>
    </citation>
    <scope>IDENTIFICATION</scope>
</reference>